<organism evidence="2 3">
    <name type="scientific">Populus alba x Populus x berolinensis</name>
    <dbReference type="NCBI Taxonomy" id="444605"/>
    <lineage>
        <taxon>Eukaryota</taxon>
        <taxon>Viridiplantae</taxon>
        <taxon>Streptophyta</taxon>
        <taxon>Embryophyta</taxon>
        <taxon>Tracheophyta</taxon>
        <taxon>Spermatophyta</taxon>
        <taxon>Magnoliopsida</taxon>
        <taxon>eudicotyledons</taxon>
        <taxon>Gunneridae</taxon>
        <taxon>Pentapetalae</taxon>
        <taxon>rosids</taxon>
        <taxon>fabids</taxon>
        <taxon>Malpighiales</taxon>
        <taxon>Salicaceae</taxon>
        <taxon>Saliceae</taxon>
        <taxon>Populus</taxon>
    </lineage>
</organism>
<evidence type="ECO:0000313" key="3">
    <source>
        <dbReference type="Proteomes" id="UP001164929"/>
    </source>
</evidence>
<proteinExistence type="predicted"/>
<dbReference type="AlphaFoldDB" id="A0AAD6R9P7"/>
<dbReference type="Proteomes" id="UP001164929">
    <property type="component" value="Chromosome 3"/>
</dbReference>
<dbReference type="EMBL" id="JAQIZT010000003">
    <property type="protein sequence ID" value="KAJ7004330.1"/>
    <property type="molecule type" value="Genomic_DNA"/>
</dbReference>
<reference evidence="2" key="1">
    <citation type="journal article" date="2023" name="Mol. Ecol. Resour.">
        <title>Chromosome-level genome assembly of a triploid poplar Populus alba 'Berolinensis'.</title>
        <authorList>
            <person name="Chen S."/>
            <person name="Yu Y."/>
            <person name="Wang X."/>
            <person name="Wang S."/>
            <person name="Zhang T."/>
            <person name="Zhou Y."/>
            <person name="He R."/>
            <person name="Meng N."/>
            <person name="Wang Y."/>
            <person name="Liu W."/>
            <person name="Liu Z."/>
            <person name="Liu J."/>
            <person name="Guo Q."/>
            <person name="Huang H."/>
            <person name="Sederoff R.R."/>
            <person name="Wang G."/>
            <person name="Qu G."/>
            <person name="Chen S."/>
        </authorList>
    </citation>
    <scope>NUCLEOTIDE SEQUENCE</scope>
    <source>
        <strain evidence="2">SC-2020</strain>
    </source>
</reference>
<evidence type="ECO:0000313" key="2">
    <source>
        <dbReference type="EMBL" id="KAJ7004330.1"/>
    </source>
</evidence>
<feature type="compositionally biased region" description="Polar residues" evidence="1">
    <location>
        <begin position="7"/>
        <end position="21"/>
    </location>
</feature>
<name>A0AAD6R9P7_9ROSI</name>
<evidence type="ECO:0000256" key="1">
    <source>
        <dbReference type="SAM" id="MobiDB-lite"/>
    </source>
</evidence>
<comment type="caution">
    <text evidence="2">The sequence shown here is derived from an EMBL/GenBank/DDBJ whole genome shotgun (WGS) entry which is preliminary data.</text>
</comment>
<accession>A0AAD6R9P7</accession>
<protein>
    <submittedName>
        <fullName evidence="2">Uncharacterized protein</fullName>
    </submittedName>
</protein>
<keyword evidence="3" id="KW-1185">Reference proteome</keyword>
<feature type="region of interest" description="Disordered" evidence="1">
    <location>
        <begin position="1"/>
        <end position="21"/>
    </location>
</feature>
<gene>
    <name evidence="2" type="ORF">NC653_009261</name>
</gene>
<sequence length="21" mass="2156">MALPSLARSSPNSLSAKTNNP</sequence>